<dbReference type="SMART" id="SM00086">
    <property type="entry name" value="PAC"/>
    <property type="match status" value="2"/>
</dbReference>
<dbReference type="SUPFAM" id="SSF55785">
    <property type="entry name" value="PYP-like sensor domain (PAS domain)"/>
    <property type="match status" value="2"/>
</dbReference>
<dbReference type="SUPFAM" id="SSF58104">
    <property type="entry name" value="Methyl-accepting chemotaxis protein (MCP) signaling domain"/>
    <property type="match status" value="1"/>
</dbReference>
<keyword evidence="1" id="KW-0807">Transducer</keyword>
<evidence type="ECO:0000313" key="6">
    <source>
        <dbReference type="EMBL" id="RBI68189.1"/>
    </source>
</evidence>
<dbReference type="Pfam" id="PF08447">
    <property type="entry name" value="PAS_3"/>
    <property type="match status" value="2"/>
</dbReference>
<feature type="domain" description="PAC" evidence="5">
    <location>
        <begin position="79"/>
        <end position="131"/>
    </location>
</feature>
<evidence type="ECO:0000313" key="7">
    <source>
        <dbReference type="Proteomes" id="UP000252204"/>
    </source>
</evidence>
<dbReference type="CDD" id="cd00130">
    <property type="entry name" value="PAS"/>
    <property type="match status" value="2"/>
</dbReference>
<dbReference type="NCBIfam" id="TIGR00229">
    <property type="entry name" value="sensory_box"/>
    <property type="match status" value="2"/>
</dbReference>
<dbReference type="SMART" id="SM00091">
    <property type="entry name" value="PAS"/>
    <property type="match status" value="2"/>
</dbReference>
<dbReference type="InterPro" id="IPR013655">
    <property type="entry name" value="PAS_fold_3"/>
</dbReference>
<sequence>MLTIQRFSSHHSALMQHTACISFTPAGMIKEASPPFLKTMGYTLKEIAGQHHRMFCDVAETATQAYQDFWRALASGESRQGTFRRINAQGSDIWLEATYLPIKNRRGSVISILKIANDITAAHQEAERKNAVLEALDSSMAVIEFTPSGDILNANPNFERTMGYRNEEITGAHHQMFCPTDFFQTNPNFWERLAQGEYMQGKFERINSHGDSVWLEATYNPIRDSHGNVVKVVKFATDITRSVEAANSATRAVTNAQSTSSQTEQIAQNGLSHLQRVMQDSKQAAQTLAEAQQLIAALNQQAKSINSITESIAQIANQTNLLSLNAAVEAARAGEQGRGFAVVANEVRRLAKGSSEAVAEITQVLKENSALVERTTHSMQQVVEQGKSSQTSVGEIETIVNEILTGARNVSSSIEQLALESPR</sequence>
<dbReference type="Pfam" id="PF00015">
    <property type="entry name" value="MCPsignal"/>
    <property type="match status" value="1"/>
</dbReference>
<keyword evidence="7" id="KW-1185">Reference proteome</keyword>
<comment type="caution">
    <text evidence="6">The sequence shown here is derived from an EMBL/GenBank/DDBJ whole genome shotgun (WGS) entry which is preliminary data.</text>
</comment>
<evidence type="ECO:0000259" key="3">
    <source>
        <dbReference type="PROSITE" id="PS50111"/>
    </source>
</evidence>
<evidence type="ECO:0000259" key="5">
    <source>
        <dbReference type="PROSITE" id="PS50113"/>
    </source>
</evidence>
<feature type="domain" description="PAC" evidence="5">
    <location>
        <begin position="199"/>
        <end position="251"/>
    </location>
</feature>
<dbReference type="PROSITE" id="PS50112">
    <property type="entry name" value="PAS"/>
    <property type="match status" value="1"/>
</dbReference>
<name>A0A365TQD0_9GAMM</name>
<dbReference type="InterPro" id="IPR001610">
    <property type="entry name" value="PAC"/>
</dbReference>
<dbReference type="GO" id="GO:0006935">
    <property type="term" value="P:chemotaxis"/>
    <property type="evidence" value="ECO:0007669"/>
    <property type="project" value="UniProtKB-ARBA"/>
</dbReference>
<dbReference type="Gene3D" id="1.10.287.950">
    <property type="entry name" value="Methyl-accepting chemotaxis protein"/>
    <property type="match status" value="1"/>
</dbReference>
<dbReference type="PANTHER" id="PTHR24422">
    <property type="entry name" value="CHEMOTAXIS PROTEIN METHYLTRANSFERASE"/>
    <property type="match status" value="1"/>
</dbReference>
<dbReference type="GO" id="GO:0016020">
    <property type="term" value="C:membrane"/>
    <property type="evidence" value="ECO:0007669"/>
    <property type="project" value="InterPro"/>
</dbReference>
<dbReference type="OrthoDB" id="9765776at2"/>
<feature type="domain" description="Methyl-accepting transducer" evidence="3">
    <location>
        <begin position="236"/>
        <end position="423"/>
    </location>
</feature>
<evidence type="ECO:0000256" key="1">
    <source>
        <dbReference type="PROSITE-ProRule" id="PRU00284"/>
    </source>
</evidence>
<protein>
    <submittedName>
        <fullName evidence="6">Chemotaxis protein</fullName>
    </submittedName>
</protein>
<dbReference type="InterPro" id="IPR000700">
    <property type="entry name" value="PAS-assoc_C"/>
</dbReference>
<dbReference type="SMART" id="SM00283">
    <property type="entry name" value="MA"/>
    <property type="match status" value="1"/>
</dbReference>
<evidence type="ECO:0000259" key="4">
    <source>
        <dbReference type="PROSITE" id="PS50112"/>
    </source>
</evidence>
<feature type="domain" description="PAS" evidence="4">
    <location>
        <begin position="125"/>
        <end position="181"/>
    </location>
</feature>
<dbReference type="PROSITE" id="PS50113">
    <property type="entry name" value="PAC"/>
    <property type="match status" value="2"/>
</dbReference>
<organism evidence="6 7">
    <name type="scientific">Vreelandella sulfidaeris</name>
    <dbReference type="NCBI Taxonomy" id="115553"/>
    <lineage>
        <taxon>Bacteria</taxon>
        <taxon>Pseudomonadati</taxon>
        <taxon>Pseudomonadota</taxon>
        <taxon>Gammaproteobacteria</taxon>
        <taxon>Oceanospirillales</taxon>
        <taxon>Halomonadaceae</taxon>
        <taxon>Vreelandella</taxon>
    </lineage>
</organism>
<gene>
    <name evidence="6" type="ORF">DQ400_07395</name>
</gene>
<dbReference type="RefSeq" id="WP_113269142.1">
    <property type="nucleotide sequence ID" value="NZ_QNTU01000003.1"/>
</dbReference>
<dbReference type="InterPro" id="IPR000014">
    <property type="entry name" value="PAS"/>
</dbReference>
<dbReference type="EMBL" id="QNTU01000003">
    <property type="protein sequence ID" value="RBI68189.1"/>
    <property type="molecule type" value="Genomic_DNA"/>
</dbReference>
<dbReference type="InterPro" id="IPR004089">
    <property type="entry name" value="MCPsignal_dom"/>
</dbReference>
<accession>A0A365TQD0</accession>
<feature type="coiled-coil region" evidence="2">
    <location>
        <begin position="274"/>
        <end position="308"/>
    </location>
</feature>
<dbReference type="InterPro" id="IPR035965">
    <property type="entry name" value="PAS-like_dom_sf"/>
</dbReference>
<dbReference type="InterPro" id="IPR050903">
    <property type="entry name" value="Bact_Chemotaxis_MeTrfase"/>
</dbReference>
<dbReference type="Proteomes" id="UP000252204">
    <property type="component" value="Unassembled WGS sequence"/>
</dbReference>
<dbReference type="AlphaFoldDB" id="A0A365TQD0"/>
<proteinExistence type="predicted"/>
<dbReference type="Gene3D" id="3.30.450.20">
    <property type="entry name" value="PAS domain"/>
    <property type="match status" value="2"/>
</dbReference>
<reference evidence="7" key="1">
    <citation type="submission" date="2018-06" db="EMBL/GenBank/DDBJ databases">
        <title>Whole genome sequencing of four bacterial strains from South Shetland trench revealing bio-synthetic gene clusters.</title>
        <authorList>
            <person name="Abdel-Mageed W.M."/>
            <person name="Lehri B."/>
            <person name="Jarmusch S."/>
            <person name="Miranda K."/>
            <person name="Goodfellow M."/>
            <person name="Jaspars M."/>
            <person name="Karlyshev A.V."/>
        </authorList>
    </citation>
    <scope>NUCLEOTIDE SEQUENCE [LARGE SCALE GENOMIC DNA]</scope>
    <source>
        <strain evidence="7">SST4</strain>
    </source>
</reference>
<dbReference type="PANTHER" id="PTHR24422:SF10">
    <property type="entry name" value="CHEMOTAXIS PROTEIN METHYLTRANSFERASE 2"/>
    <property type="match status" value="1"/>
</dbReference>
<dbReference type="PROSITE" id="PS50111">
    <property type="entry name" value="CHEMOTAXIS_TRANSDUC_2"/>
    <property type="match status" value="1"/>
</dbReference>
<keyword evidence="2" id="KW-0175">Coiled coil</keyword>
<dbReference type="GO" id="GO:0007165">
    <property type="term" value="P:signal transduction"/>
    <property type="evidence" value="ECO:0007669"/>
    <property type="project" value="UniProtKB-KW"/>
</dbReference>
<evidence type="ECO:0000256" key="2">
    <source>
        <dbReference type="SAM" id="Coils"/>
    </source>
</evidence>